<proteinExistence type="predicted"/>
<name>A0A6J5NXY4_9CAUD</name>
<dbReference type="Gene3D" id="2.40.10.120">
    <property type="match status" value="1"/>
</dbReference>
<reference evidence="3" key="1">
    <citation type="submission" date="2020-04" db="EMBL/GenBank/DDBJ databases">
        <authorList>
            <person name="Chiriac C."/>
            <person name="Salcher M."/>
            <person name="Ghai R."/>
            <person name="Kavagutti S V."/>
        </authorList>
    </citation>
    <scope>NUCLEOTIDE SEQUENCE</scope>
</reference>
<feature type="region of interest" description="Disordered" evidence="2">
    <location>
        <begin position="249"/>
        <end position="274"/>
    </location>
</feature>
<dbReference type="PROSITE" id="PS51257">
    <property type="entry name" value="PROKAR_LIPOPROTEIN"/>
    <property type="match status" value="1"/>
</dbReference>
<protein>
    <submittedName>
        <fullName evidence="3">Trypsin-like peptidase domain containing protein</fullName>
    </submittedName>
</protein>
<dbReference type="InterPro" id="IPR009003">
    <property type="entry name" value="Peptidase_S1_PA"/>
</dbReference>
<organism evidence="3">
    <name type="scientific">uncultured Caudovirales phage</name>
    <dbReference type="NCBI Taxonomy" id="2100421"/>
    <lineage>
        <taxon>Viruses</taxon>
        <taxon>Duplodnaviria</taxon>
        <taxon>Heunggongvirae</taxon>
        <taxon>Uroviricota</taxon>
        <taxon>Caudoviricetes</taxon>
        <taxon>Peduoviridae</taxon>
        <taxon>Maltschvirus</taxon>
        <taxon>Maltschvirus maltsch</taxon>
    </lineage>
</organism>
<evidence type="ECO:0000256" key="2">
    <source>
        <dbReference type="SAM" id="MobiDB-lite"/>
    </source>
</evidence>
<evidence type="ECO:0000313" key="3">
    <source>
        <dbReference type="EMBL" id="CAB4162536.1"/>
    </source>
</evidence>
<gene>
    <name evidence="3" type="ORF">UFOVP785_53</name>
</gene>
<dbReference type="SUPFAM" id="SSF50494">
    <property type="entry name" value="Trypsin-like serine proteases"/>
    <property type="match status" value="1"/>
</dbReference>
<sequence>MQNFRLLYFLLMWSALLSCTSANDDSVLAVEVLKPQLLLPSDVVAYRTLARGSGVVIESGNTSNGLTGYLMLTAAHVVTDQVNDKKGLYSPQHYPKGTTFEVCVKKQWYRAELKGISKYGDIACLVFLCDQEIPLTCLASKRALNSEGLLLNGYTNGLDQHEITGKCLGEAEYPLKSVAPNCDTFFGLKESLVGGLSGGAIFDKEGNVTGIVSSMSGVDPGVGAYTHVGEIRRFLSAAWDGKYDQQPQPLRVQLSDRAVPRELGDEPKEPTVSE</sequence>
<feature type="compositionally biased region" description="Basic and acidic residues" evidence="2">
    <location>
        <begin position="258"/>
        <end position="274"/>
    </location>
</feature>
<dbReference type="EMBL" id="LR796736">
    <property type="protein sequence ID" value="CAB4162536.1"/>
    <property type="molecule type" value="Genomic_DNA"/>
</dbReference>
<dbReference type="Pfam" id="PF13365">
    <property type="entry name" value="Trypsin_2"/>
    <property type="match status" value="1"/>
</dbReference>
<evidence type="ECO:0000256" key="1">
    <source>
        <dbReference type="ARBA" id="ARBA00022801"/>
    </source>
</evidence>
<accession>A0A6J5NXY4</accession>
<keyword evidence="1" id="KW-0378">Hydrolase</keyword>
<dbReference type="GO" id="GO:0016787">
    <property type="term" value="F:hydrolase activity"/>
    <property type="evidence" value="ECO:0007669"/>
    <property type="project" value="UniProtKB-KW"/>
</dbReference>